<gene>
    <name evidence="1" type="ORF">BHW43_06175</name>
</gene>
<name>A0A1Q6R540_9FIRM</name>
<protein>
    <submittedName>
        <fullName evidence="1">Uncharacterized protein</fullName>
    </submittedName>
</protein>
<dbReference type="Proteomes" id="UP000186777">
    <property type="component" value="Unassembled WGS sequence"/>
</dbReference>
<organism evidence="1 2">
    <name type="scientific">Phascolarctobacterium succinatutens</name>
    <dbReference type="NCBI Taxonomy" id="626940"/>
    <lineage>
        <taxon>Bacteria</taxon>
        <taxon>Bacillati</taxon>
        <taxon>Bacillota</taxon>
        <taxon>Negativicutes</taxon>
        <taxon>Acidaminococcales</taxon>
        <taxon>Acidaminococcaceae</taxon>
        <taxon>Phascolarctobacterium</taxon>
    </lineage>
</organism>
<evidence type="ECO:0000313" key="1">
    <source>
        <dbReference type="EMBL" id="OLA37410.1"/>
    </source>
</evidence>
<reference evidence="1 2" key="1">
    <citation type="journal article" date="2016" name="Nat. Biotechnol.">
        <title>Measurement of bacterial replication rates in microbial communities.</title>
        <authorList>
            <person name="Brown C.T."/>
            <person name="Olm M.R."/>
            <person name="Thomas B.C."/>
            <person name="Banfield J.F."/>
        </authorList>
    </citation>
    <scope>NUCLEOTIDE SEQUENCE [LARGE SCALE GENOMIC DNA]</scope>
    <source>
        <strain evidence="1">46_33</strain>
    </source>
</reference>
<dbReference type="STRING" id="626940.BHW43_06175"/>
<comment type="caution">
    <text evidence="1">The sequence shown here is derived from an EMBL/GenBank/DDBJ whole genome shotgun (WGS) entry which is preliminary data.</text>
</comment>
<accession>A0A1Q6R540</accession>
<dbReference type="AlphaFoldDB" id="A0A1Q6R540"/>
<evidence type="ECO:0000313" key="2">
    <source>
        <dbReference type="Proteomes" id="UP000186777"/>
    </source>
</evidence>
<proteinExistence type="predicted"/>
<sequence length="71" mass="7966">MIAPEAGLPCFGGFCVFWGALALQGEFRREKCNMLQKSLAEMVLRVNVGKKKANLEEKNATCCKNLLQKWC</sequence>
<dbReference type="EMBL" id="MNTG01000030">
    <property type="protein sequence ID" value="OLA37410.1"/>
    <property type="molecule type" value="Genomic_DNA"/>
</dbReference>